<accession>A0A285IPE9</accession>
<reference evidence="2 5" key="2">
    <citation type="journal article" date="2018" name="Int. J. Syst. Evol. Microbiol.">
        <title>Pseudooceanicola lipolyticus sp. nov., a marine alphaproteobacterium, reclassification of Oceanicola flagellatus as Pseudooceanicola flagellatus comb. nov. and emended description of the genus Pseudooceanicola.</title>
        <authorList>
            <person name="Huang M.-M."/>
            <person name="Guo L.-L."/>
            <person name="Wu Y.-H."/>
            <person name="Lai Q.-L."/>
            <person name="Shao Z.-Z."/>
            <person name="Wang C.-S."/>
            <person name="Wu M."/>
            <person name="Xu X.-W."/>
        </authorList>
    </citation>
    <scope>NUCLEOTIDE SEQUENCE [LARGE SCALE GENOMIC DNA]</scope>
    <source>
        <strain evidence="2 5">Ar-45</strain>
    </source>
</reference>
<evidence type="ECO:0000313" key="2">
    <source>
        <dbReference type="EMBL" id="PJE31465.1"/>
    </source>
</evidence>
<dbReference type="OrthoDB" id="9795306at2"/>
<name>A0A285IPE9_9RHOB</name>
<dbReference type="SUPFAM" id="SSF54593">
    <property type="entry name" value="Glyoxalase/Bleomycin resistance protein/Dihydroxybiphenyl dioxygenase"/>
    <property type="match status" value="1"/>
</dbReference>
<reference evidence="3 4" key="1">
    <citation type="submission" date="2017-09" db="EMBL/GenBank/DDBJ databases">
        <authorList>
            <person name="Ehlers B."/>
            <person name="Leendertz F.H."/>
        </authorList>
    </citation>
    <scope>NUCLEOTIDE SEQUENCE [LARGE SCALE GENOMIC DNA]</scope>
    <source>
        <strain evidence="3 4">CGMCC 1.12662</strain>
    </source>
</reference>
<organism evidence="3 4">
    <name type="scientific">Pseudooceanicola antarcticus</name>
    <dbReference type="NCBI Taxonomy" id="1247613"/>
    <lineage>
        <taxon>Bacteria</taxon>
        <taxon>Pseudomonadati</taxon>
        <taxon>Pseudomonadota</taxon>
        <taxon>Alphaproteobacteria</taxon>
        <taxon>Rhodobacterales</taxon>
        <taxon>Paracoccaceae</taxon>
        <taxon>Pseudooceanicola</taxon>
    </lineage>
</organism>
<dbReference type="Pfam" id="PF06983">
    <property type="entry name" value="3-dmu-9_3-mt"/>
    <property type="match status" value="1"/>
</dbReference>
<keyword evidence="5" id="KW-1185">Reference proteome</keyword>
<dbReference type="EMBL" id="PGTD01000009">
    <property type="protein sequence ID" value="PJE31465.1"/>
    <property type="molecule type" value="Genomic_DNA"/>
</dbReference>
<evidence type="ECO:0000313" key="4">
    <source>
        <dbReference type="Proteomes" id="UP000231655"/>
    </source>
</evidence>
<evidence type="ECO:0000313" key="5">
    <source>
        <dbReference type="Proteomes" id="UP000231702"/>
    </source>
</evidence>
<dbReference type="InterPro" id="IPR029068">
    <property type="entry name" value="Glyas_Bleomycin-R_OHBP_Dase"/>
</dbReference>
<proteinExistence type="predicted"/>
<dbReference type="EMBL" id="OBEA01000003">
    <property type="protein sequence ID" value="SNY49868.1"/>
    <property type="molecule type" value="Genomic_DNA"/>
</dbReference>
<protein>
    <submittedName>
        <fullName evidence="3">PhnB protein</fullName>
    </submittedName>
    <submittedName>
        <fullName evidence="2">VOC family protein</fullName>
    </submittedName>
</protein>
<dbReference type="PANTHER" id="PTHR33990">
    <property type="entry name" value="PROTEIN YJDN-RELATED"/>
    <property type="match status" value="1"/>
</dbReference>
<evidence type="ECO:0000259" key="1">
    <source>
        <dbReference type="Pfam" id="PF06983"/>
    </source>
</evidence>
<sequence length="131" mass="14832">MAIYLYFDGEARAALDYYARIFRTPIEQLLTLGEMPEPPEQVSLHRRIMHGRICVMGQDIMVADSWEPGVLPDISGFAIELEFEDLDQARLIHLTLSGEGEDTSGFGPTFWARGFGTCRDKFGVPWMINCD</sequence>
<dbReference type="PANTHER" id="PTHR33990:SF1">
    <property type="entry name" value="PROTEIN YJDN"/>
    <property type="match status" value="1"/>
</dbReference>
<evidence type="ECO:0000313" key="3">
    <source>
        <dbReference type="EMBL" id="SNY49868.1"/>
    </source>
</evidence>
<dbReference type="Proteomes" id="UP000231655">
    <property type="component" value="Unassembled WGS sequence"/>
</dbReference>
<dbReference type="Proteomes" id="UP000231702">
    <property type="component" value="Unassembled WGS sequence"/>
</dbReference>
<dbReference type="RefSeq" id="WP_097145390.1">
    <property type="nucleotide sequence ID" value="NZ_OBEA01000003.1"/>
</dbReference>
<dbReference type="AlphaFoldDB" id="A0A285IPE9"/>
<feature type="domain" description="PhnB-like" evidence="1">
    <location>
        <begin position="3"/>
        <end position="128"/>
    </location>
</feature>
<gene>
    <name evidence="2" type="ORF">CVM39_03695</name>
    <name evidence="3" type="ORF">SAMN06297129_1622</name>
</gene>
<dbReference type="InterPro" id="IPR028973">
    <property type="entry name" value="PhnB-like"/>
</dbReference>
<dbReference type="Gene3D" id="3.10.180.10">
    <property type="entry name" value="2,3-Dihydroxybiphenyl 1,2-Dioxygenase, domain 1"/>
    <property type="match status" value="1"/>
</dbReference>